<dbReference type="PANTHER" id="PTHR38122:SF1">
    <property type="entry name" value="GLYCOPROTEIN X"/>
    <property type="match status" value="1"/>
</dbReference>
<dbReference type="AlphaFoldDB" id="A0A9N9PUP1"/>
<reference evidence="2" key="1">
    <citation type="submission" date="2021-07" db="EMBL/GenBank/DDBJ databases">
        <authorList>
            <person name="Durling M."/>
        </authorList>
    </citation>
    <scope>NUCLEOTIDE SEQUENCE</scope>
</reference>
<gene>
    <name evidence="2" type="ORF">HYFRA_00011707</name>
</gene>
<name>A0A9N9PUP1_9HELO</name>
<dbReference type="PANTHER" id="PTHR38122">
    <property type="entry name" value="GLYCOPROTEIN X"/>
    <property type="match status" value="1"/>
</dbReference>
<feature type="compositionally biased region" description="Low complexity" evidence="1">
    <location>
        <begin position="141"/>
        <end position="159"/>
    </location>
</feature>
<feature type="compositionally biased region" description="Polar residues" evidence="1">
    <location>
        <begin position="127"/>
        <end position="140"/>
    </location>
</feature>
<comment type="caution">
    <text evidence="2">The sequence shown here is derived from an EMBL/GenBank/DDBJ whole genome shotgun (WGS) entry which is preliminary data.</text>
</comment>
<organism evidence="2 3">
    <name type="scientific">Hymenoscyphus fraxineus</name>
    <dbReference type="NCBI Taxonomy" id="746836"/>
    <lineage>
        <taxon>Eukaryota</taxon>
        <taxon>Fungi</taxon>
        <taxon>Dikarya</taxon>
        <taxon>Ascomycota</taxon>
        <taxon>Pezizomycotina</taxon>
        <taxon>Leotiomycetes</taxon>
        <taxon>Helotiales</taxon>
        <taxon>Helotiaceae</taxon>
        <taxon>Hymenoscyphus</taxon>
    </lineage>
</organism>
<evidence type="ECO:0000313" key="2">
    <source>
        <dbReference type="EMBL" id="CAG8955838.1"/>
    </source>
</evidence>
<dbReference type="OrthoDB" id="5414836at2759"/>
<sequence>MQLQRKTLQGLAAILQPPKRDEGNIPAICSEQCNTTLLNAQAIGQVPALCATESSFLSNYNICKACVENNSSEQDSPSGLPPKTPKDKELPQFKPFLDYCATQNPQATQIPTPTIFSPGPIPPDATAQATNSTSQKNFENTTGTTTPTALPTPPSSTDTLQATLKVPLPLSSHHPL</sequence>
<keyword evidence="3" id="KW-1185">Reference proteome</keyword>
<feature type="region of interest" description="Disordered" evidence="1">
    <location>
        <begin position="71"/>
        <end position="91"/>
    </location>
</feature>
<feature type="region of interest" description="Disordered" evidence="1">
    <location>
        <begin position="113"/>
        <end position="160"/>
    </location>
</feature>
<dbReference type="Proteomes" id="UP000696280">
    <property type="component" value="Unassembled WGS sequence"/>
</dbReference>
<evidence type="ECO:0000256" key="1">
    <source>
        <dbReference type="SAM" id="MobiDB-lite"/>
    </source>
</evidence>
<evidence type="ECO:0000313" key="3">
    <source>
        <dbReference type="Proteomes" id="UP000696280"/>
    </source>
</evidence>
<accession>A0A9N9PUP1</accession>
<protein>
    <submittedName>
        <fullName evidence="2">Uncharacterized protein</fullName>
    </submittedName>
</protein>
<dbReference type="EMBL" id="CAJVRL010000066">
    <property type="protein sequence ID" value="CAG8955838.1"/>
    <property type="molecule type" value="Genomic_DNA"/>
</dbReference>
<proteinExistence type="predicted"/>